<dbReference type="PROSITE" id="PS00759">
    <property type="entry name" value="ARGE_DAPE_CPG2_2"/>
    <property type="match status" value="1"/>
</dbReference>
<evidence type="ECO:0000259" key="5">
    <source>
        <dbReference type="Pfam" id="PF07687"/>
    </source>
</evidence>
<dbReference type="InterPro" id="IPR011650">
    <property type="entry name" value="Peptidase_M20_dimer"/>
</dbReference>
<dbReference type="SUPFAM" id="SSF55031">
    <property type="entry name" value="Bacterial exopeptidase dimerisation domain"/>
    <property type="match status" value="1"/>
</dbReference>
<dbReference type="RefSeq" id="WP_227773304.1">
    <property type="nucleotide sequence ID" value="NZ_CP085301.1"/>
</dbReference>
<dbReference type="InterPro" id="IPR002933">
    <property type="entry name" value="Peptidase_M20"/>
</dbReference>
<dbReference type="GO" id="GO:0016787">
    <property type="term" value="F:hydrolase activity"/>
    <property type="evidence" value="ECO:0007669"/>
    <property type="project" value="UniProtKB-KW"/>
</dbReference>
<comment type="cofactor">
    <cofactor evidence="1">
        <name>Zn(2+)</name>
        <dbReference type="ChEBI" id="CHEBI:29105"/>
    </cofactor>
</comment>
<dbReference type="InterPro" id="IPR036264">
    <property type="entry name" value="Bact_exopeptidase_dim_dom"/>
</dbReference>
<evidence type="ECO:0000313" key="7">
    <source>
        <dbReference type="Proteomes" id="UP001501729"/>
    </source>
</evidence>
<keyword evidence="3" id="KW-0378">Hydrolase</keyword>
<sequence>MLNIYPTLISIVDIDRLLEDLIRIESHESIAEIQSYLLEEIENAVKHETGCISAQKEGDNAGPQIILNSHMDVVSPHLPFERDGDIIRGRGACDAKGCLVPMIAAFNTIDPSIGTVQLLISPDEETTQRGLATYLETGVKADAAVVGEPTGLDICPMARGHYDLELTFYGQAAHGATPESGINATVCMADAVDRIESLSQLKDDHLGSNSFTPTMARAGSRPNQVPDSATLVVDYRTLPVESRVEALETIEGALAGLSCEFDIDFYDNGSSLDSFETDPTEDIVTDLENHVLSVTGERPAIRPFDAATEAAFFASDIPTVVFGPGLIADDETPIAHSEREFVRFSEVEAATAVLTQLLEQWLKGD</sequence>
<dbReference type="PANTHER" id="PTHR43808">
    <property type="entry name" value="ACETYLORNITHINE DEACETYLASE"/>
    <property type="match status" value="1"/>
</dbReference>
<evidence type="ECO:0000256" key="4">
    <source>
        <dbReference type="ARBA" id="ARBA00022833"/>
    </source>
</evidence>
<reference evidence="6 7" key="1">
    <citation type="journal article" date="2019" name="Int. J. Syst. Evol. Microbiol.">
        <title>The Global Catalogue of Microorganisms (GCM) 10K type strain sequencing project: providing services to taxonomists for standard genome sequencing and annotation.</title>
        <authorList>
            <consortium name="The Broad Institute Genomics Platform"/>
            <consortium name="The Broad Institute Genome Sequencing Center for Infectious Disease"/>
            <person name="Wu L."/>
            <person name="Ma J."/>
        </authorList>
    </citation>
    <scope>NUCLEOTIDE SEQUENCE [LARGE SCALE GENOMIC DNA]</scope>
    <source>
        <strain evidence="6 7">JCM 17504</strain>
    </source>
</reference>
<dbReference type="Proteomes" id="UP001501729">
    <property type="component" value="Unassembled WGS sequence"/>
</dbReference>
<gene>
    <name evidence="6" type="ORF">GCM10025751_32970</name>
</gene>
<keyword evidence="4" id="KW-0862">Zinc</keyword>
<dbReference type="Pfam" id="PF01546">
    <property type="entry name" value="Peptidase_M20"/>
    <property type="match status" value="1"/>
</dbReference>
<dbReference type="InterPro" id="IPR050072">
    <property type="entry name" value="Peptidase_M20A"/>
</dbReference>
<organism evidence="6 7">
    <name type="scientific">Haladaptatus pallidirubidus</name>
    <dbReference type="NCBI Taxonomy" id="1008152"/>
    <lineage>
        <taxon>Archaea</taxon>
        <taxon>Methanobacteriati</taxon>
        <taxon>Methanobacteriota</taxon>
        <taxon>Stenosarchaea group</taxon>
        <taxon>Halobacteria</taxon>
        <taxon>Halobacteriales</taxon>
        <taxon>Haladaptataceae</taxon>
        <taxon>Haladaptatus</taxon>
    </lineage>
</organism>
<comment type="caution">
    <text evidence="6">The sequence shown here is derived from an EMBL/GenBank/DDBJ whole genome shotgun (WGS) entry which is preliminary data.</text>
</comment>
<keyword evidence="7" id="KW-1185">Reference proteome</keyword>
<dbReference type="AlphaFoldDB" id="A0AAV3UK11"/>
<evidence type="ECO:0000256" key="1">
    <source>
        <dbReference type="ARBA" id="ARBA00001947"/>
    </source>
</evidence>
<dbReference type="Pfam" id="PF07687">
    <property type="entry name" value="M20_dimer"/>
    <property type="match status" value="1"/>
</dbReference>
<evidence type="ECO:0000256" key="2">
    <source>
        <dbReference type="ARBA" id="ARBA00022723"/>
    </source>
</evidence>
<protein>
    <submittedName>
        <fullName evidence="6">Peptidase</fullName>
    </submittedName>
</protein>
<feature type="domain" description="Peptidase M20 dimerisation" evidence="5">
    <location>
        <begin position="159"/>
        <end position="254"/>
    </location>
</feature>
<proteinExistence type="predicted"/>
<dbReference type="Gene3D" id="3.40.630.10">
    <property type="entry name" value="Zn peptidases"/>
    <property type="match status" value="1"/>
</dbReference>
<dbReference type="GO" id="GO:0046872">
    <property type="term" value="F:metal ion binding"/>
    <property type="evidence" value="ECO:0007669"/>
    <property type="project" value="UniProtKB-KW"/>
</dbReference>
<dbReference type="GeneID" id="68613489"/>
<name>A0AAV3UK11_9EURY</name>
<keyword evidence="2" id="KW-0479">Metal-binding</keyword>
<dbReference type="SUPFAM" id="SSF53187">
    <property type="entry name" value="Zn-dependent exopeptidases"/>
    <property type="match status" value="1"/>
</dbReference>
<evidence type="ECO:0000313" key="6">
    <source>
        <dbReference type="EMBL" id="GAA5054464.1"/>
    </source>
</evidence>
<dbReference type="Gene3D" id="3.30.70.360">
    <property type="match status" value="1"/>
</dbReference>
<evidence type="ECO:0000256" key="3">
    <source>
        <dbReference type="ARBA" id="ARBA00022801"/>
    </source>
</evidence>
<dbReference type="InterPro" id="IPR001261">
    <property type="entry name" value="ArgE/DapE_CS"/>
</dbReference>
<accession>A0AAV3UK11</accession>
<dbReference type="EMBL" id="BAABKX010000014">
    <property type="protein sequence ID" value="GAA5054464.1"/>
    <property type="molecule type" value="Genomic_DNA"/>
</dbReference>